<evidence type="ECO:0000313" key="3">
    <source>
        <dbReference type="EMBL" id="BCT75161.1"/>
    </source>
</evidence>
<evidence type="ECO:0000313" key="4">
    <source>
        <dbReference type="Proteomes" id="UP001319861"/>
    </source>
</evidence>
<keyword evidence="4" id="KW-1185">Reference proteome</keyword>
<gene>
    <name evidence="3" type="ORF">SCMU_10030</name>
</gene>
<keyword evidence="2" id="KW-0812">Transmembrane</keyword>
<keyword evidence="2" id="KW-0472">Membrane</keyword>
<dbReference type="EMBL" id="AP024525">
    <property type="protein sequence ID" value="BCT75161.1"/>
    <property type="molecule type" value="Genomic_DNA"/>
</dbReference>
<dbReference type="Proteomes" id="UP001319861">
    <property type="component" value="Chromosome"/>
</dbReference>
<reference evidence="3 4" key="1">
    <citation type="journal article" date="2021" name="J. Biosci. Bioeng.">
        <title>Identification and characterization of a chc gene cluster responsible for the aromatization pathway of cyclohexanecarboxylate degradation in Sinomonas cyclohexanicum ATCC 51369.</title>
        <authorList>
            <person name="Yamamoto T."/>
            <person name="Hasegawa Y."/>
            <person name="Lau P.C.K."/>
            <person name="Iwaki H."/>
        </authorList>
    </citation>
    <scope>NUCLEOTIDE SEQUENCE [LARGE SCALE GENOMIC DNA]</scope>
    <source>
        <strain evidence="3 4">ATCC 51369</strain>
    </source>
</reference>
<feature type="transmembrane region" description="Helical" evidence="2">
    <location>
        <begin position="21"/>
        <end position="42"/>
    </location>
</feature>
<evidence type="ECO:0000256" key="2">
    <source>
        <dbReference type="SAM" id="Phobius"/>
    </source>
</evidence>
<protein>
    <submittedName>
        <fullName evidence="3">Uncharacterized protein</fullName>
    </submittedName>
</protein>
<name>A0ABM7PSF9_SINCY</name>
<organism evidence="3 4">
    <name type="scientific">Sinomonas cyclohexanicum</name>
    <name type="common">Corynebacterium cyclohexanicum</name>
    <dbReference type="NCBI Taxonomy" id="322009"/>
    <lineage>
        <taxon>Bacteria</taxon>
        <taxon>Bacillati</taxon>
        <taxon>Actinomycetota</taxon>
        <taxon>Actinomycetes</taxon>
        <taxon>Micrococcales</taxon>
        <taxon>Micrococcaceae</taxon>
        <taxon>Sinomonas</taxon>
    </lineage>
</organism>
<proteinExistence type="predicted"/>
<accession>A0ABM7PSF9</accession>
<keyword evidence="2" id="KW-1133">Transmembrane helix</keyword>
<feature type="region of interest" description="Disordered" evidence="1">
    <location>
        <begin position="49"/>
        <end position="68"/>
    </location>
</feature>
<evidence type="ECO:0000256" key="1">
    <source>
        <dbReference type="SAM" id="MobiDB-lite"/>
    </source>
</evidence>
<sequence length="68" mass="7119">MAQEVLRRKAIGELRQDLGQLVRLVVAVAVCTVAVLACRSAGSHGIPGPAEPGRRLLPAESQNASFIA</sequence>